<accession>A0ABX1B1S7</accession>
<dbReference type="SUPFAM" id="SSF46894">
    <property type="entry name" value="C-terminal effector domain of the bipartite response regulators"/>
    <property type="match status" value="1"/>
</dbReference>
<dbReference type="Gene3D" id="1.10.10.10">
    <property type="entry name" value="Winged helix-like DNA-binding domain superfamily/Winged helix DNA-binding domain"/>
    <property type="match status" value="1"/>
</dbReference>
<comment type="caution">
    <text evidence="5">The sequence shown here is derived from an EMBL/GenBank/DDBJ whole genome shotgun (WGS) entry which is preliminary data.</text>
</comment>
<organism evidence="5 6">
    <name type="scientific">Nonomuraea composti</name>
    <dbReference type="NCBI Taxonomy" id="2720023"/>
    <lineage>
        <taxon>Bacteria</taxon>
        <taxon>Bacillati</taxon>
        <taxon>Actinomycetota</taxon>
        <taxon>Actinomycetes</taxon>
        <taxon>Streptosporangiales</taxon>
        <taxon>Streptosporangiaceae</taxon>
        <taxon>Nonomuraea</taxon>
    </lineage>
</organism>
<proteinExistence type="predicted"/>
<sequence length="364" mass="38107">MTVDYIALASHHSTCCRGDVKDGQERAAHELRALPLLAIGVAELGAAISAAIGPWLPHDALRLVGTSPATGLGQGSFSFWHRYEEELVRSLLARRSTGHGDPCRPAALARQRVPAAVARGAEGGGGELRVLLRDGRGVWGLLGLVRAGDARPFREDDVRRAVQLGPALMTLLRRHVTAAPLAPTIPALPAGVITVSAGQAIRTVTPQAQAWLNLLGRQGTPGWLMPAVVTALALDARANVHRTACPTAGGTAAGAGRSLVCAPPAGFGRWLMIEGQALDAHGTGDVAVVIQSPAAALVLPSFCDWYALTPRERQVLELLCRGAAPKQVARLLGLSAHTVHDHLKALFRKTGAGGRDELMAAFTA</sequence>
<keyword evidence="1" id="KW-0805">Transcription regulation</keyword>
<evidence type="ECO:0000313" key="6">
    <source>
        <dbReference type="Proteomes" id="UP000696294"/>
    </source>
</evidence>
<dbReference type="EMBL" id="JAATEP010000013">
    <property type="protein sequence ID" value="NJP91785.1"/>
    <property type="molecule type" value="Genomic_DNA"/>
</dbReference>
<evidence type="ECO:0000313" key="5">
    <source>
        <dbReference type="EMBL" id="NJP91785.1"/>
    </source>
</evidence>
<keyword evidence="6" id="KW-1185">Reference proteome</keyword>
<dbReference type="PANTHER" id="PTHR44688:SF16">
    <property type="entry name" value="DNA-BINDING TRANSCRIPTIONAL ACTIVATOR DEVR_DOSR"/>
    <property type="match status" value="1"/>
</dbReference>
<evidence type="ECO:0000256" key="2">
    <source>
        <dbReference type="ARBA" id="ARBA00023125"/>
    </source>
</evidence>
<keyword evidence="2" id="KW-0238">DNA-binding</keyword>
<dbReference type="SMART" id="SM00421">
    <property type="entry name" value="HTH_LUXR"/>
    <property type="match status" value="1"/>
</dbReference>
<feature type="domain" description="HTH luxR-type" evidence="4">
    <location>
        <begin position="301"/>
        <end position="364"/>
    </location>
</feature>
<dbReference type="InterPro" id="IPR016032">
    <property type="entry name" value="Sig_transdc_resp-reg_C-effctor"/>
</dbReference>
<dbReference type="PROSITE" id="PS50043">
    <property type="entry name" value="HTH_LUXR_2"/>
    <property type="match status" value="1"/>
</dbReference>
<dbReference type="Proteomes" id="UP000696294">
    <property type="component" value="Unassembled WGS sequence"/>
</dbReference>
<dbReference type="PRINTS" id="PR00038">
    <property type="entry name" value="HTHLUXR"/>
</dbReference>
<dbReference type="PANTHER" id="PTHR44688">
    <property type="entry name" value="DNA-BINDING TRANSCRIPTIONAL ACTIVATOR DEVR_DOSR"/>
    <property type="match status" value="1"/>
</dbReference>
<name>A0ABX1B1S7_9ACTN</name>
<gene>
    <name evidence="5" type="ORF">HCN51_20370</name>
</gene>
<evidence type="ECO:0000256" key="1">
    <source>
        <dbReference type="ARBA" id="ARBA00023015"/>
    </source>
</evidence>
<dbReference type="InterPro" id="IPR036388">
    <property type="entry name" value="WH-like_DNA-bd_sf"/>
</dbReference>
<dbReference type="InterPro" id="IPR000792">
    <property type="entry name" value="Tscrpt_reg_LuxR_C"/>
</dbReference>
<keyword evidence="3" id="KW-0804">Transcription</keyword>
<protein>
    <submittedName>
        <fullName evidence="5">Helix-turn-helix transcriptional regulator</fullName>
    </submittedName>
</protein>
<reference evidence="5 6" key="1">
    <citation type="submission" date="2020-03" db="EMBL/GenBank/DDBJ databases">
        <title>WGS of actinomycetes isolated from Thailand.</title>
        <authorList>
            <person name="Thawai C."/>
        </authorList>
    </citation>
    <scope>NUCLEOTIDE SEQUENCE [LARGE SCALE GENOMIC DNA]</scope>
    <source>
        <strain evidence="5 6">FMUSA5-5</strain>
    </source>
</reference>
<evidence type="ECO:0000259" key="4">
    <source>
        <dbReference type="PROSITE" id="PS50043"/>
    </source>
</evidence>
<dbReference type="Pfam" id="PF00196">
    <property type="entry name" value="GerE"/>
    <property type="match status" value="1"/>
</dbReference>
<evidence type="ECO:0000256" key="3">
    <source>
        <dbReference type="ARBA" id="ARBA00023163"/>
    </source>
</evidence>
<dbReference type="CDD" id="cd06170">
    <property type="entry name" value="LuxR_C_like"/>
    <property type="match status" value="1"/>
</dbReference>